<dbReference type="Pfam" id="PF02518">
    <property type="entry name" value="HATPase_c"/>
    <property type="match status" value="1"/>
</dbReference>
<dbReference type="PRINTS" id="PR00344">
    <property type="entry name" value="BCTRLSENSOR"/>
</dbReference>
<dbReference type="SMART" id="SM00448">
    <property type="entry name" value="REC"/>
    <property type="match status" value="2"/>
</dbReference>
<dbReference type="Pfam" id="PF00072">
    <property type="entry name" value="Response_reg"/>
    <property type="match status" value="2"/>
</dbReference>
<feature type="modified residue" description="4-aspartylphosphate" evidence="4">
    <location>
        <position position="59"/>
    </location>
</feature>
<dbReference type="InterPro" id="IPR036097">
    <property type="entry name" value="HisK_dim/P_sf"/>
</dbReference>
<keyword evidence="8" id="KW-1185">Reference proteome</keyword>
<dbReference type="InterPro" id="IPR004358">
    <property type="entry name" value="Sig_transdc_His_kin-like_C"/>
</dbReference>
<dbReference type="InterPro" id="IPR001789">
    <property type="entry name" value="Sig_transdc_resp-reg_receiver"/>
</dbReference>
<dbReference type="SMART" id="SM00388">
    <property type="entry name" value="HisKA"/>
    <property type="match status" value="1"/>
</dbReference>
<dbReference type="Gene3D" id="1.10.287.130">
    <property type="match status" value="1"/>
</dbReference>
<dbReference type="EMBL" id="BMDI01000001">
    <property type="protein sequence ID" value="GGI18186.1"/>
    <property type="molecule type" value="Genomic_DNA"/>
</dbReference>
<dbReference type="SMART" id="SM00387">
    <property type="entry name" value="HATPase_c"/>
    <property type="match status" value="1"/>
</dbReference>
<evidence type="ECO:0000256" key="2">
    <source>
        <dbReference type="ARBA" id="ARBA00012438"/>
    </source>
</evidence>
<evidence type="ECO:0000256" key="1">
    <source>
        <dbReference type="ARBA" id="ARBA00000085"/>
    </source>
</evidence>
<dbReference type="SUPFAM" id="SSF47384">
    <property type="entry name" value="Homodimeric domain of signal transducing histidine kinase"/>
    <property type="match status" value="1"/>
</dbReference>
<dbReference type="EC" id="2.7.13.3" evidence="2"/>
<dbReference type="PANTHER" id="PTHR43065:SF49">
    <property type="entry name" value="HISTIDINE KINASE"/>
    <property type="match status" value="1"/>
</dbReference>
<sequence length="534" mass="59158">MPEEKEQYKVFLIDDETLGAEIVQLMLASEEDIEFKADHDARTAFEKAQIYDPTIVLVDLRMPLIDGFDVIRQFRSCPALQHLPIVMLSSEDDPALKAKGFALGANDYLVKWPDKRELIARIRYHSRAYRAFRERDNAFSALEQSQADLLARTQELELSRSALLQAQKMEALGNLTGGISHDFNNVLQIINGSLSLLKLQLKNDEQAQKRIEVALGGVSRGAKLSSQLLSFARRQPLQPKVTSIGKLCDDVMQLLRHGIGLTTPIEVDIAADLWNVLVDPAKLENVLFNLAINARDAMPNGGTIRIAASNMHLVHADVIDGDYVHISVQDSGCGMTDAVAQRVFEPFFTTKPDGQGSGLGLSMAYGFVKQSKGHIEIESTLDVGTTVHIYLPRAQTASAPAPKEEIPQDVNGAESILVVDDEEDVRQATGELLRSLGYRVVESHNGEDALETVKKNPDIDLIFTDVIMPGNMRSVDFVAAAQALRPDLAVLFTSGYVRPDILSEWKNQSHIRLLSKPYDVQDLATKIRKLLDNR</sequence>
<reference evidence="8" key="1">
    <citation type="journal article" date="2019" name="Int. J. Syst. Evol. Microbiol.">
        <title>The Global Catalogue of Microorganisms (GCM) 10K type strain sequencing project: providing services to taxonomists for standard genome sequencing and annotation.</title>
        <authorList>
            <consortium name="The Broad Institute Genomics Platform"/>
            <consortium name="The Broad Institute Genome Sequencing Center for Infectious Disease"/>
            <person name="Wu L."/>
            <person name="Ma J."/>
        </authorList>
    </citation>
    <scope>NUCLEOTIDE SEQUENCE [LARGE SCALE GENOMIC DNA]</scope>
    <source>
        <strain evidence="8">CCM 2767</strain>
    </source>
</reference>
<dbReference type="SUPFAM" id="SSF55874">
    <property type="entry name" value="ATPase domain of HSP90 chaperone/DNA topoisomerase II/histidine kinase"/>
    <property type="match status" value="1"/>
</dbReference>
<evidence type="ECO:0000259" key="6">
    <source>
        <dbReference type="PROSITE" id="PS50110"/>
    </source>
</evidence>
<dbReference type="AlphaFoldDB" id="A0A8J3F5S0"/>
<evidence type="ECO:0000256" key="4">
    <source>
        <dbReference type="PROSITE-ProRule" id="PRU00169"/>
    </source>
</evidence>
<dbReference type="InterPro" id="IPR005467">
    <property type="entry name" value="His_kinase_dom"/>
</dbReference>
<organism evidence="7 8">
    <name type="scientific">Oxalicibacterium faecigallinarum</name>
    <dbReference type="NCBI Taxonomy" id="573741"/>
    <lineage>
        <taxon>Bacteria</taxon>
        <taxon>Pseudomonadati</taxon>
        <taxon>Pseudomonadota</taxon>
        <taxon>Betaproteobacteria</taxon>
        <taxon>Burkholderiales</taxon>
        <taxon>Oxalobacteraceae</taxon>
        <taxon>Oxalicibacterium</taxon>
    </lineage>
</organism>
<feature type="domain" description="Response regulatory" evidence="6">
    <location>
        <begin position="9"/>
        <end position="126"/>
    </location>
</feature>
<evidence type="ECO:0000259" key="5">
    <source>
        <dbReference type="PROSITE" id="PS50109"/>
    </source>
</evidence>
<gene>
    <name evidence="7" type="ORF">GCM10008066_12740</name>
</gene>
<dbReference type="SUPFAM" id="SSF52172">
    <property type="entry name" value="CheY-like"/>
    <property type="match status" value="2"/>
</dbReference>
<comment type="caution">
    <text evidence="7">The sequence shown here is derived from an EMBL/GenBank/DDBJ whole genome shotgun (WGS) entry which is preliminary data.</text>
</comment>
<comment type="catalytic activity">
    <reaction evidence="1">
        <text>ATP + protein L-histidine = ADP + protein N-phospho-L-histidine.</text>
        <dbReference type="EC" id="2.7.13.3"/>
    </reaction>
</comment>
<evidence type="ECO:0000313" key="7">
    <source>
        <dbReference type="EMBL" id="GGI18186.1"/>
    </source>
</evidence>
<dbReference type="GO" id="GO:0000155">
    <property type="term" value="F:phosphorelay sensor kinase activity"/>
    <property type="evidence" value="ECO:0007669"/>
    <property type="project" value="InterPro"/>
</dbReference>
<accession>A0A8J3F5S0</accession>
<feature type="domain" description="Histidine kinase" evidence="5">
    <location>
        <begin position="178"/>
        <end position="395"/>
    </location>
</feature>
<dbReference type="PROSITE" id="PS50109">
    <property type="entry name" value="HIS_KIN"/>
    <property type="match status" value="1"/>
</dbReference>
<proteinExistence type="predicted"/>
<dbReference type="InterPro" id="IPR011006">
    <property type="entry name" value="CheY-like_superfamily"/>
</dbReference>
<dbReference type="PANTHER" id="PTHR43065">
    <property type="entry name" value="SENSOR HISTIDINE KINASE"/>
    <property type="match status" value="1"/>
</dbReference>
<dbReference type="Gene3D" id="3.40.50.2300">
    <property type="match status" value="2"/>
</dbReference>
<dbReference type="CDD" id="cd00082">
    <property type="entry name" value="HisKA"/>
    <property type="match status" value="1"/>
</dbReference>
<keyword evidence="3 4" id="KW-0597">Phosphoprotein</keyword>
<dbReference type="InterPro" id="IPR036890">
    <property type="entry name" value="HATPase_C_sf"/>
</dbReference>
<dbReference type="RefSeq" id="WP_188380407.1">
    <property type="nucleotide sequence ID" value="NZ_BMDI01000001.1"/>
</dbReference>
<dbReference type="InterPro" id="IPR003594">
    <property type="entry name" value="HATPase_dom"/>
</dbReference>
<dbReference type="InterPro" id="IPR003661">
    <property type="entry name" value="HisK_dim/P_dom"/>
</dbReference>
<evidence type="ECO:0000256" key="3">
    <source>
        <dbReference type="ARBA" id="ARBA00022553"/>
    </source>
</evidence>
<feature type="modified residue" description="4-aspartylphosphate" evidence="4">
    <location>
        <position position="465"/>
    </location>
</feature>
<protein>
    <recommendedName>
        <fullName evidence="2">histidine kinase</fullName>
        <ecNumber evidence="2">2.7.13.3</ecNumber>
    </recommendedName>
</protein>
<feature type="domain" description="Response regulatory" evidence="6">
    <location>
        <begin position="415"/>
        <end position="531"/>
    </location>
</feature>
<dbReference type="Proteomes" id="UP000642180">
    <property type="component" value="Unassembled WGS sequence"/>
</dbReference>
<dbReference type="PROSITE" id="PS50110">
    <property type="entry name" value="RESPONSE_REGULATORY"/>
    <property type="match status" value="2"/>
</dbReference>
<dbReference type="Gene3D" id="3.30.565.10">
    <property type="entry name" value="Histidine kinase-like ATPase, C-terminal domain"/>
    <property type="match status" value="1"/>
</dbReference>
<name>A0A8J3F5S0_9BURK</name>
<evidence type="ECO:0000313" key="8">
    <source>
        <dbReference type="Proteomes" id="UP000642180"/>
    </source>
</evidence>